<name>A0ACC0AAD5_CATRO</name>
<dbReference type="Proteomes" id="UP001060085">
    <property type="component" value="Linkage Group LG06"/>
</dbReference>
<proteinExistence type="predicted"/>
<comment type="caution">
    <text evidence="1">The sequence shown here is derived from an EMBL/GenBank/DDBJ whole genome shotgun (WGS) entry which is preliminary data.</text>
</comment>
<protein>
    <submittedName>
        <fullName evidence="1">Uncharacterized protein</fullName>
    </submittedName>
</protein>
<reference evidence="2" key="1">
    <citation type="journal article" date="2023" name="Nat. Plants">
        <title>Single-cell RNA sequencing provides a high-resolution roadmap for understanding the multicellular compartmentation of specialized metabolism.</title>
        <authorList>
            <person name="Sun S."/>
            <person name="Shen X."/>
            <person name="Li Y."/>
            <person name="Li Y."/>
            <person name="Wang S."/>
            <person name="Li R."/>
            <person name="Zhang H."/>
            <person name="Shen G."/>
            <person name="Guo B."/>
            <person name="Wei J."/>
            <person name="Xu J."/>
            <person name="St-Pierre B."/>
            <person name="Chen S."/>
            <person name="Sun C."/>
        </authorList>
    </citation>
    <scope>NUCLEOTIDE SEQUENCE [LARGE SCALE GENOMIC DNA]</scope>
</reference>
<accession>A0ACC0AAD5</accession>
<organism evidence="1 2">
    <name type="scientific">Catharanthus roseus</name>
    <name type="common">Madagascar periwinkle</name>
    <name type="synonym">Vinca rosea</name>
    <dbReference type="NCBI Taxonomy" id="4058"/>
    <lineage>
        <taxon>Eukaryota</taxon>
        <taxon>Viridiplantae</taxon>
        <taxon>Streptophyta</taxon>
        <taxon>Embryophyta</taxon>
        <taxon>Tracheophyta</taxon>
        <taxon>Spermatophyta</taxon>
        <taxon>Magnoliopsida</taxon>
        <taxon>eudicotyledons</taxon>
        <taxon>Gunneridae</taxon>
        <taxon>Pentapetalae</taxon>
        <taxon>asterids</taxon>
        <taxon>lamiids</taxon>
        <taxon>Gentianales</taxon>
        <taxon>Apocynaceae</taxon>
        <taxon>Rauvolfioideae</taxon>
        <taxon>Vinceae</taxon>
        <taxon>Catharanthinae</taxon>
        <taxon>Catharanthus</taxon>
    </lineage>
</organism>
<sequence length="458" mass="52027">MENYKAHCLILPYPVQGHINPMLEFSKRLQYQGIKITLAVTKFLFKTLEELESYSASSSIISVETISDGFDDGGRKTGDAELYLNTFQRVGSETLSELILKLQDLGFPVDCIVYDAVAPWALDVAQKFGIFGAAFFTQSCAVDNIYYHVYKGLLKLPLVKNEEVRIPGLPSLSSSDFPSFVADYGSYPPVFQLVLNQFLNVEKAEWLFFNTFNELEDEVIEWMAQIYPVKTIGPAIPSMYLDKRIQDDKEYGFNMFQPMTNSCITWLNKRSENSVIYVSFGSLAELNTKQMEELAWGLRSSNNYFLWVVRKSEESKLPKGFLEEKTDKCLVVSWCPQLQVLAHKSIGCFITHCGWNSTLEALSLGVPMVAMPQWSDQTTNAKLIMDIWKMGIKAQSDDNGIVKRDEIEKCIRQVMEGEKGEELRTNATKWKELAKKSVDEKGSSDMNIKEFVNKLISS</sequence>
<dbReference type="EMBL" id="CM044706">
    <property type="protein sequence ID" value="KAI5656461.1"/>
    <property type="molecule type" value="Genomic_DNA"/>
</dbReference>
<gene>
    <name evidence="1" type="ORF">M9H77_25254</name>
</gene>
<evidence type="ECO:0000313" key="2">
    <source>
        <dbReference type="Proteomes" id="UP001060085"/>
    </source>
</evidence>
<keyword evidence="2" id="KW-1185">Reference proteome</keyword>
<evidence type="ECO:0000313" key="1">
    <source>
        <dbReference type="EMBL" id="KAI5656461.1"/>
    </source>
</evidence>